<organism evidence="2 3">
    <name type="scientific">Corynebacterium canis</name>
    <dbReference type="NCBI Taxonomy" id="679663"/>
    <lineage>
        <taxon>Bacteria</taxon>
        <taxon>Bacillati</taxon>
        <taxon>Actinomycetota</taxon>
        <taxon>Actinomycetes</taxon>
        <taxon>Mycobacteriales</taxon>
        <taxon>Corynebacteriaceae</taxon>
        <taxon>Corynebacterium</taxon>
    </lineage>
</organism>
<gene>
    <name evidence="2" type="ORF">FRX94_10865</name>
</gene>
<reference evidence="2 3" key="1">
    <citation type="submission" date="2019-08" db="EMBL/GenBank/DDBJ databases">
        <authorList>
            <person name="Lei W."/>
        </authorList>
    </citation>
    <scope>NUCLEOTIDE SEQUENCE [LARGE SCALE GENOMIC DNA]</scope>
    <source>
        <strain evidence="2 3">CCUG 58627</strain>
    </source>
</reference>
<feature type="domain" description="DUF4274" evidence="1">
    <location>
        <begin position="82"/>
        <end position="130"/>
    </location>
</feature>
<evidence type="ECO:0000313" key="2">
    <source>
        <dbReference type="EMBL" id="TWT22767.1"/>
    </source>
</evidence>
<dbReference type="EMBL" id="VOHM01000028">
    <property type="protein sequence ID" value="TWT22767.1"/>
    <property type="molecule type" value="Genomic_DNA"/>
</dbReference>
<accession>A0A5C5UA56</accession>
<protein>
    <submittedName>
        <fullName evidence="2">DUF4274 domain-containing protein</fullName>
    </submittedName>
</protein>
<dbReference type="Proteomes" id="UP000320791">
    <property type="component" value="Unassembled WGS sequence"/>
</dbReference>
<evidence type="ECO:0000313" key="3">
    <source>
        <dbReference type="Proteomes" id="UP000320791"/>
    </source>
</evidence>
<sequence length="194" mass="22386">MITETRSYELDLLHMRACLAGDAYYVDLDDEDFHEELEDCDISENSEEPSCRVLFAAHLRQRQLGFDEYQEEIKAELAAITNPEELHYLAKDYNFDDGFWALEQIINSPFCDIRTARMLFWLSNPQYFADSYGHPAHAPGEIVNNDLARFLTQLDAKAHRGEFLHSLPKEFEFTEVEAGGELWGIADSLQPDRS</sequence>
<dbReference type="OrthoDB" id="7431744at2"/>
<evidence type="ECO:0000259" key="1">
    <source>
        <dbReference type="Pfam" id="PF14096"/>
    </source>
</evidence>
<name>A0A5C5UA56_9CORY</name>
<dbReference type="RefSeq" id="WP_146325367.1">
    <property type="nucleotide sequence ID" value="NZ_BAABLR010000065.1"/>
</dbReference>
<dbReference type="Pfam" id="PF14096">
    <property type="entry name" value="DUF4274"/>
    <property type="match status" value="1"/>
</dbReference>
<comment type="caution">
    <text evidence="2">The sequence shown here is derived from an EMBL/GenBank/DDBJ whole genome shotgun (WGS) entry which is preliminary data.</text>
</comment>
<dbReference type="InterPro" id="IPR025369">
    <property type="entry name" value="DUF4274"/>
</dbReference>
<proteinExistence type="predicted"/>
<keyword evidence="3" id="KW-1185">Reference proteome</keyword>
<dbReference type="AlphaFoldDB" id="A0A5C5UA56"/>